<dbReference type="KEGG" id="agy:ATC03_00185"/>
<organism evidence="1 2">
    <name type="scientific">Agromyces aureus</name>
    <dbReference type="NCBI Taxonomy" id="453304"/>
    <lineage>
        <taxon>Bacteria</taxon>
        <taxon>Bacillati</taxon>
        <taxon>Actinomycetota</taxon>
        <taxon>Actinomycetes</taxon>
        <taxon>Micrococcales</taxon>
        <taxon>Microbacteriaceae</taxon>
        <taxon>Agromyces</taxon>
    </lineage>
</organism>
<dbReference type="PROSITE" id="PS51257">
    <property type="entry name" value="PROKAR_LIPOPROTEIN"/>
    <property type="match status" value="1"/>
</dbReference>
<name>A0A191WB09_9MICO</name>
<reference evidence="2" key="2">
    <citation type="submission" date="2016-01" db="EMBL/GenBank/DDBJ databases">
        <title>Complete genome sequence of Agromyces aureus AR33T and comparison with related organisms.</title>
        <authorList>
            <person name="Corretto E."/>
            <person name="Antonielli L."/>
            <person name="Sessitsch A."/>
            <person name="Brader G."/>
        </authorList>
    </citation>
    <scope>NUCLEOTIDE SEQUENCE [LARGE SCALE GENOMIC DNA]</scope>
    <source>
        <strain evidence="2">AR33</strain>
    </source>
</reference>
<evidence type="ECO:0000313" key="2">
    <source>
        <dbReference type="Proteomes" id="UP000078437"/>
    </source>
</evidence>
<gene>
    <name evidence="1" type="ORF">ATC03_00185</name>
</gene>
<dbReference type="Proteomes" id="UP000078437">
    <property type="component" value="Chromosome"/>
</dbReference>
<dbReference type="AlphaFoldDB" id="A0A191WB09"/>
<keyword evidence="2" id="KW-1185">Reference proteome</keyword>
<protein>
    <submittedName>
        <fullName evidence="1">Uncharacterized protein</fullName>
    </submittedName>
</protein>
<accession>A0A191WB09</accession>
<dbReference type="STRING" id="453304.ATC03_00185"/>
<evidence type="ECO:0000313" key="1">
    <source>
        <dbReference type="EMBL" id="ANJ25422.1"/>
    </source>
</evidence>
<sequence length="206" mass="22093">MPLRVAVVALAITTLGGCASSSDVPIPTPAALSTSESETILAEQLAQSWKMYGADGEDRPEIPVVRTISRSEWGEVMAACMAEQGFSVTIGSDGGMGSGDLPESQAGAYNLAIYVCDASYPLDPKYSAPLNESQQRYLFDYLTTDLVECLEDQGFDTGSAPSWQKFAEGLESGTMWNPFTALPDVSPKRFQEIESACPQSPPRLYG</sequence>
<proteinExistence type="predicted"/>
<dbReference type="EMBL" id="CP013979">
    <property type="protein sequence ID" value="ANJ25422.1"/>
    <property type="molecule type" value="Genomic_DNA"/>
</dbReference>
<reference evidence="1 2" key="1">
    <citation type="journal article" date="2016" name="Int. J. Syst. Evol. Microbiol.">
        <title>Agromyces aureus sp. nov., isolated from the rhizosphere of Salix caprea L. grown in a heavy-metal-contaminated soil.</title>
        <authorList>
            <person name="Corretto E."/>
            <person name="Antonielli L."/>
            <person name="Sessitsch A."/>
            <person name="Compant S."/>
            <person name="Gorfer M."/>
            <person name="Kuffner M."/>
            <person name="Brader G."/>
        </authorList>
    </citation>
    <scope>NUCLEOTIDE SEQUENCE [LARGE SCALE GENOMIC DNA]</scope>
    <source>
        <strain evidence="1 2">AR33</strain>
    </source>
</reference>